<evidence type="ECO:0000256" key="7">
    <source>
        <dbReference type="ARBA" id="ARBA00023136"/>
    </source>
</evidence>
<evidence type="ECO:0000259" key="8">
    <source>
        <dbReference type="PROSITE" id="PS50275"/>
    </source>
</evidence>
<evidence type="ECO:0000256" key="6">
    <source>
        <dbReference type="ARBA" id="ARBA00022679"/>
    </source>
</evidence>
<organism evidence="9 10">
    <name type="scientific">Heracleum sosnowskyi</name>
    <dbReference type="NCBI Taxonomy" id="360622"/>
    <lineage>
        <taxon>Eukaryota</taxon>
        <taxon>Viridiplantae</taxon>
        <taxon>Streptophyta</taxon>
        <taxon>Embryophyta</taxon>
        <taxon>Tracheophyta</taxon>
        <taxon>Spermatophyta</taxon>
        <taxon>Magnoliopsida</taxon>
        <taxon>eudicotyledons</taxon>
        <taxon>Gunneridae</taxon>
        <taxon>Pentapetalae</taxon>
        <taxon>asterids</taxon>
        <taxon>campanulids</taxon>
        <taxon>Apiales</taxon>
        <taxon>Apiaceae</taxon>
        <taxon>Apioideae</taxon>
        <taxon>apioid superclade</taxon>
        <taxon>Tordylieae</taxon>
        <taxon>Tordyliinae</taxon>
        <taxon>Heracleum</taxon>
    </lineage>
</organism>
<dbReference type="InterPro" id="IPR002013">
    <property type="entry name" value="SAC_dom"/>
</dbReference>
<keyword evidence="6" id="KW-0808">Transferase</keyword>
<name>A0AAD8I641_9APIA</name>
<dbReference type="PROSITE" id="PS50275">
    <property type="entry name" value="SAC"/>
    <property type="match status" value="1"/>
</dbReference>
<dbReference type="Pfam" id="PF02383">
    <property type="entry name" value="Syja_N"/>
    <property type="match status" value="1"/>
</dbReference>
<comment type="similarity">
    <text evidence="3">Belongs to the glycosyltransferase group 1 family. Glycosyltransferase 4 subfamily.</text>
</comment>
<keyword evidence="7" id="KW-0472">Membrane</keyword>
<evidence type="ECO:0000256" key="4">
    <source>
        <dbReference type="ARBA" id="ARBA00022528"/>
    </source>
</evidence>
<evidence type="ECO:0000256" key="2">
    <source>
        <dbReference type="ARBA" id="ARBA00004370"/>
    </source>
</evidence>
<evidence type="ECO:0000256" key="5">
    <source>
        <dbReference type="ARBA" id="ARBA00022640"/>
    </source>
</evidence>
<evidence type="ECO:0000256" key="3">
    <source>
        <dbReference type="ARBA" id="ARBA00009481"/>
    </source>
</evidence>
<comment type="subcellular location">
    <subcellularLocation>
        <location evidence="2">Membrane</location>
    </subcellularLocation>
    <subcellularLocation>
        <location evidence="1">Plastid</location>
        <location evidence="1">Chloroplast</location>
    </subcellularLocation>
</comment>
<dbReference type="EMBL" id="JAUIZM010000006">
    <property type="protein sequence ID" value="KAK1379310.1"/>
    <property type="molecule type" value="Genomic_DNA"/>
</dbReference>
<proteinExistence type="inferred from homology"/>
<dbReference type="PANTHER" id="PTHR46132:SF1">
    <property type="entry name" value="DIGALACTOSYLDIACYLGLYCEROL SYNTHASE 2, CHLOROPLASTIC"/>
    <property type="match status" value="1"/>
</dbReference>
<dbReference type="AlphaFoldDB" id="A0AAD8I641"/>
<keyword evidence="5" id="KW-0934">Plastid</keyword>
<keyword evidence="4" id="KW-0150">Chloroplast</keyword>
<dbReference type="InterPro" id="IPR044525">
    <property type="entry name" value="DGDG1/2"/>
</dbReference>
<reference evidence="9" key="1">
    <citation type="submission" date="2023-02" db="EMBL/GenBank/DDBJ databases">
        <title>Genome of toxic invasive species Heracleum sosnowskyi carries increased number of genes despite the absence of recent whole-genome duplications.</title>
        <authorList>
            <person name="Schelkunov M."/>
            <person name="Shtratnikova V."/>
            <person name="Makarenko M."/>
            <person name="Klepikova A."/>
            <person name="Omelchenko D."/>
            <person name="Novikova G."/>
            <person name="Obukhova E."/>
            <person name="Bogdanov V."/>
            <person name="Penin A."/>
            <person name="Logacheva M."/>
        </authorList>
    </citation>
    <scope>NUCLEOTIDE SEQUENCE</scope>
    <source>
        <strain evidence="9">Hsosn_3</strain>
        <tissue evidence="9">Leaf</tissue>
    </source>
</reference>
<dbReference type="Proteomes" id="UP001237642">
    <property type="component" value="Unassembled WGS sequence"/>
</dbReference>
<accession>A0AAD8I641</accession>
<keyword evidence="10" id="KW-1185">Reference proteome</keyword>
<evidence type="ECO:0000256" key="1">
    <source>
        <dbReference type="ARBA" id="ARBA00004229"/>
    </source>
</evidence>
<feature type="domain" description="SAC" evidence="8">
    <location>
        <begin position="72"/>
        <end position="141"/>
    </location>
</feature>
<dbReference type="GO" id="GO:0019375">
    <property type="term" value="P:galactolipid biosynthetic process"/>
    <property type="evidence" value="ECO:0007669"/>
    <property type="project" value="TreeGrafter"/>
</dbReference>
<comment type="caution">
    <text evidence="9">The sequence shown here is derived from an EMBL/GenBank/DDBJ whole genome shotgun (WGS) entry which is preliminary data.</text>
</comment>
<dbReference type="PANTHER" id="PTHR46132">
    <property type="entry name" value="DIGALACTOSYLDIACYLGLYCEROL SYNTHASE 2, CHLOROPLASTIC"/>
    <property type="match status" value="1"/>
</dbReference>
<protein>
    <recommendedName>
        <fullName evidence="8">SAC domain-containing protein</fullName>
    </recommendedName>
</protein>
<evidence type="ECO:0000313" key="9">
    <source>
        <dbReference type="EMBL" id="KAK1379310.1"/>
    </source>
</evidence>
<gene>
    <name evidence="9" type="ORF">POM88_026054</name>
</gene>
<evidence type="ECO:0000313" key="10">
    <source>
        <dbReference type="Proteomes" id="UP001237642"/>
    </source>
</evidence>
<dbReference type="GO" id="GO:0009707">
    <property type="term" value="C:chloroplast outer membrane"/>
    <property type="evidence" value="ECO:0007669"/>
    <property type="project" value="TreeGrafter"/>
</dbReference>
<sequence>MRSIFAVGDITEIIPDEEAEIVVLEEPEHLTRYHHGKGWKLKFCLVGVVHANYVEYVKREKNGQIQAFLVKIMNTFQTGKLKLKRLPATVTLISRRSTRRLGTRMWRRGANLQGDAANFIETEQFMEFDGFISSGVIENCGVEVVLNNYLIYMENQDFPITGLSVQYFQ</sequence>
<dbReference type="GO" id="GO:0046481">
    <property type="term" value="F:digalactosyldiacylglycerol synthase activity"/>
    <property type="evidence" value="ECO:0007669"/>
    <property type="project" value="InterPro"/>
</dbReference>
<reference evidence="9" key="2">
    <citation type="submission" date="2023-05" db="EMBL/GenBank/DDBJ databases">
        <authorList>
            <person name="Schelkunov M.I."/>
        </authorList>
    </citation>
    <scope>NUCLEOTIDE SEQUENCE</scope>
    <source>
        <strain evidence="9">Hsosn_3</strain>
        <tissue evidence="9">Leaf</tissue>
    </source>
</reference>
<dbReference type="GO" id="GO:0016791">
    <property type="term" value="F:phosphatase activity"/>
    <property type="evidence" value="ECO:0007669"/>
    <property type="project" value="InterPro"/>
</dbReference>